<dbReference type="OrthoDB" id="1744631at2759"/>
<comment type="caution">
    <text evidence="1">The sequence shown here is derived from an EMBL/GenBank/DDBJ whole genome shotgun (WGS) entry which is preliminary data.</text>
</comment>
<dbReference type="Proteomes" id="UP000634136">
    <property type="component" value="Unassembled WGS sequence"/>
</dbReference>
<dbReference type="AlphaFoldDB" id="A0A834WM84"/>
<keyword evidence="2" id="KW-1185">Reference proteome</keyword>
<name>A0A834WM84_9FABA</name>
<proteinExistence type="predicted"/>
<evidence type="ECO:0000313" key="2">
    <source>
        <dbReference type="Proteomes" id="UP000634136"/>
    </source>
</evidence>
<sequence length="71" mass="8232">MGKKQKQKVMMSPELPSEIIEDKVEVSNEDLQFVQENHDYDGLISTLDTHSITKFVSTLRHFNLRQPTLCL</sequence>
<accession>A0A834WM84</accession>
<gene>
    <name evidence="1" type="ORF">G2W53_022565</name>
</gene>
<evidence type="ECO:0000313" key="1">
    <source>
        <dbReference type="EMBL" id="KAF7824421.1"/>
    </source>
</evidence>
<dbReference type="EMBL" id="JAAIUW010000007">
    <property type="protein sequence ID" value="KAF7824421.1"/>
    <property type="molecule type" value="Genomic_DNA"/>
</dbReference>
<protein>
    <submittedName>
        <fullName evidence="1">Nucleolar complex protein 3-like protein</fullName>
    </submittedName>
</protein>
<organism evidence="1 2">
    <name type="scientific">Senna tora</name>
    <dbReference type="NCBI Taxonomy" id="362788"/>
    <lineage>
        <taxon>Eukaryota</taxon>
        <taxon>Viridiplantae</taxon>
        <taxon>Streptophyta</taxon>
        <taxon>Embryophyta</taxon>
        <taxon>Tracheophyta</taxon>
        <taxon>Spermatophyta</taxon>
        <taxon>Magnoliopsida</taxon>
        <taxon>eudicotyledons</taxon>
        <taxon>Gunneridae</taxon>
        <taxon>Pentapetalae</taxon>
        <taxon>rosids</taxon>
        <taxon>fabids</taxon>
        <taxon>Fabales</taxon>
        <taxon>Fabaceae</taxon>
        <taxon>Caesalpinioideae</taxon>
        <taxon>Cassia clade</taxon>
        <taxon>Senna</taxon>
    </lineage>
</organism>
<reference evidence="1" key="1">
    <citation type="submission" date="2020-09" db="EMBL/GenBank/DDBJ databases">
        <title>Genome-Enabled Discovery of Anthraquinone Biosynthesis in Senna tora.</title>
        <authorList>
            <person name="Kang S.-H."/>
            <person name="Pandey R.P."/>
            <person name="Lee C.-M."/>
            <person name="Sim J.-S."/>
            <person name="Jeong J.-T."/>
            <person name="Choi B.-S."/>
            <person name="Jung M."/>
            <person name="Ginzburg D."/>
            <person name="Zhao K."/>
            <person name="Won S.Y."/>
            <person name="Oh T.-J."/>
            <person name="Yu Y."/>
            <person name="Kim N.-H."/>
            <person name="Lee O.R."/>
            <person name="Lee T.-H."/>
            <person name="Bashyal P."/>
            <person name="Kim T.-S."/>
            <person name="Lee W.-H."/>
            <person name="Kawkins C."/>
            <person name="Kim C.-K."/>
            <person name="Kim J.S."/>
            <person name="Ahn B.O."/>
            <person name="Rhee S.Y."/>
            <person name="Sohng J.K."/>
        </authorList>
    </citation>
    <scope>NUCLEOTIDE SEQUENCE</scope>
    <source>
        <tissue evidence="1">Leaf</tissue>
    </source>
</reference>